<dbReference type="GO" id="GO:0005739">
    <property type="term" value="C:mitochondrion"/>
    <property type="evidence" value="ECO:0007669"/>
    <property type="project" value="TreeGrafter"/>
</dbReference>
<protein>
    <submittedName>
        <fullName evidence="6">Translational activator of GCN4</fullName>
    </submittedName>
</protein>
<dbReference type="PANTHER" id="PTHR12901">
    <property type="entry name" value="SPERM PROTEIN HOMOLOG"/>
    <property type="match status" value="1"/>
</dbReference>
<proteinExistence type="inferred from homology"/>
<feature type="region of interest" description="Disordered" evidence="4">
    <location>
        <begin position="174"/>
        <end position="226"/>
    </location>
</feature>
<dbReference type="GO" id="GO:0048039">
    <property type="term" value="F:ubiquinone binding"/>
    <property type="evidence" value="ECO:0007669"/>
    <property type="project" value="InterPro"/>
</dbReference>
<comment type="subunit">
    <text evidence="2">Interacts with coenzyme Q.</text>
</comment>
<dbReference type="Pfam" id="PF25801">
    <property type="entry name" value="HEAT_GCN1_C_2"/>
    <property type="match status" value="1"/>
</dbReference>
<comment type="caution">
    <text evidence="6">The sequence shown here is derived from an EMBL/GenBank/DDBJ whole genome shotgun (WGS) entry which is preliminary data.</text>
</comment>
<gene>
    <name evidence="6" type="primary">GCN1_2</name>
    <name evidence="6" type="ORF">BG006_002672</name>
</gene>
<dbReference type="Pfam" id="PF03364">
    <property type="entry name" value="Polyketide_cyc"/>
    <property type="match status" value="1"/>
</dbReference>
<dbReference type="InterPro" id="IPR023393">
    <property type="entry name" value="START-like_dom_sf"/>
</dbReference>
<evidence type="ECO:0000256" key="3">
    <source>
        <dbReference type="ARBA" id="ARBA00024947"/>
    </source>
</evidence>
<dbReference type="InterPro" id="IPR044996">
    <property type="entry name" value="COQ10-like"/>
</dbReference>
<dbReference type="Proteomes" id="UP000696485">
    <property type="component" value="Unassembled WGS sequence"/>
</dbReference>
<dbReference type="Gene3D" id="1.25.10.10">
    <property type="entry name" value="Leucine-rich Repeat Variant"/>
    <property type="match status" value="1"/>
</dbReference>
<evidence type="ECO:0000256" key="4">
    <source>
        <dbReference type="SAM" id="MobiDB-lite"/>
    </source>
</evidence>
<dbReference type="InterPro" id="IPR005031">
    <property type="entry name" value="COQ10_START"/>
</dbReference>
<organism evidence="6 7">
    <name type="scientific">Podila minutissima</name>
    <dbReference type="NCBI Taxonomy" id="64525"/>
    <lineage>
        <taxon>Eukaryota</taxon>
        <taxon>Fungi</taxon>
        <taxon>Fungi incertae sedis</taxon>
        <taxon>Mucoromycota</taxon>
        <taxon>Mortierellomycotina</taxon>
        <taxon>Mortierellomycetes</taxon>
        <taxon>Mortierellales</taxon>
        <taxon>Mortierellaceae</taxon>
        <taxon>Podila</taxon>
    </lineage>
</organism>
<dbReference type="InterPro" id="IPR011989">
    <property type="entry name" value="ARM-like"/>
</dbReference>
<feature type="domain" description="Coenzyme Q-binding protein COQ10 START" evidence="5">
    <location>
        <begin position="50"/>
        <end position="167"/>
    </location>
</feature>
<dbReference type="EMBL" id="JAAAUY010000165">
    <property type="protein sequence ID" value="KAF9334126.1"/>
    <property type="molecule type" value="Genomic_DNA"/>
</dbReference>
<feature type="compositionally biased region" description="Pro residues" evidence="4">
    <location>
        <begin position="214"/>
        <end position="225"/>
    </location>
</feature>
<dbReference type="SUPFAM" id="SSF48371">
    <property type="entry name" value="ARM repeat"/>
    <property type="match status" value="1"/>
</dbReference>
<name>A0A9P5VNK5_9FUNG</name>
<comment type="function">
    <text evidence="3">Required for the function of coenzyme Q in the respiratory chain. May serve as a chaperone or may be involved in the transport of Q6 from its site of synthesis to the catalytic sites of the respiratory complexes.</text>
</comment>
<dbReference type="Gene3D" id="3.30.530.20">
    <property type="match status" value="2"/>
</dbReference>
<feature type="region of interest" description="Disordered" evidence="4">
    <location>
        <begin position="245"/>
        <end position="303"/>
    </location>
</feature>
<keyword evidence="7" id="KW-1185">Reference proteome</keyword>
<dbReference type="SUPFAM" id="SSF55961">
    <property type="entry name" value="Bet v1-like"/>
    <property type="match status" value="1"/>
</dbReference>
<reference evidence="6" key="1">
    <citation type="journal article" date="2020" name="Fungal Divers.">
        <title>Resolving the Mortierellaceae phylogeny through synthesis of multi-gene phylogenetics and phylogenomics.</title>
        <authorList>
            <person name="Vandepol N."/>
            <person name="Liber J."/>
            <person name="Desiro A."/>
            <person name="Na H."/>
            <person name="Kennedy M."/>
            <person name="Barry K."/>
            <person name="Grigoriev I.V."/>
            <person name="Miller A.N."/>
            <person name="O'Donnell K."/>
            <person name="Stajich J.E."/>
            <person name="Bonito G."/>
        </authorList>
    </citation>
    <scope>NUCLEOTIDE SEQUENCE</scope>
    <source>
        <strain evidence="6">NVP1</strain>
    </source>
</reference>
<dbReference type="AlphaFoldDB" id="A0A9P5VNK5"/>
<evidence type="ECO:0000256" key="1">
    <source>
        <dbReference type="ARBA" id="ARBA00006885"/>
    </source>
</evidence>
<evidence type="ECO:0000256" key="2">
    <source>
        <dbReference type="ARBA" id="ARBA00011814"/>
    </source>
</evidence>
<evidence type="ECO:0000259" key="5">
    <source>
        <dbReference type="Pfam" id="PF03364"/>
    </source>
</evidence>
<dbReference type="CDD" id="cd07813">
    <property type="entry name" value="COQ10p_like"/>
    <property type="match status" value="1"/>
</dbReference>
<dbReference type="GO" id="GO:0045333">
    <property type="term" value="P:cellular respiration"/>
    <property type="evidence" value="ECO:0007669"/>
    <property type="project" value="InterPro"/>
</dbReference>
<dbReference type="PANTHER" id="PTHR12901:SF10">
    <property type="entry name" value="COENZYME Q-BINDING PROTEIN COQ10, MITOCHONDRIAL"/>
    <property type="match status" value="1"/>
</dbReference>
<dbReference type="InterPro" id="IPR016024">
    <property type="entry name" value="ARM-type_fold"/>
</dbReference>
<feature type="compositionally biased region" description="Basic and acidic residues" evidence="4">
    <location>
        <begin position="93"/>
        <end position="102"/>
    </location>
</feature>
<accession>A0A9P5VNK5</accession>
<feature type="region of interest" description="Disordered" evidence="4">
    <location>
        <begin position="80"/>
        <end position="102"/>
    </location>
</feature>
<sequence length="722" mass="78917">MAPCSVYTSRVNYQRRTFIGMPSLPKLPNILNPLANFKTTKHYKDRKLLKYSQQEFYDLVANVDDYQNFLPWCTYSKMSDPLPSPSTSRSKPSSKDGPEGEITVRHGELGIGFNSFQERYVSKVTCQAPWTVTAVSYDSKLFKELSTTWRFTPNVPNSTTLEAGLDQEVQERKLLTKSSSSQEQVGEDDKEEMPSTTTTMTTESVAVSSQSDPLPSPKAPSPPPRHYFTAAAVFGASALPYPTSNYETASPDPPSLKSTSIFKSTPRSTPTSQTNPMPSPLPSRTPKLTAKESPVVVRTASPSNLGTMRPSDYPSMWVDFEIVFEFASPVHATMSSMFFDQVSKEMLAAFIQRAQEVLIDPVPDAPCLCCQGSWYFGREAQRVHELVDNLKSDTSGVDRQSQGCDLEYPELASTEGPCHLKPFLPQLQRTFIKSLTDPTSATGRVRAAAVLSILISSQSRVDPLVTELVAVKETVMGALESVVSKAGTSMSDAAKRAVITVVMEGMDASNAATCSRPRSWATPYSLSGAMLAINSVLVESPHLFIQTGHVQEIANTGLAAIPNAIESSSTTAVGAIEPMGEVIKKLAVHLTLETNIDSKHLILVCLRAALWLAEPHLGTLVPLMMSLVRERVIPIKLAAERALLFALQLQKDDGVYQTYLGMIDTAASKALIDYHRRILSKLAINERARIENLHGQEDADAVEEDAEVYAMGGIVFGAKDDG</sequence>
<evidence type="ECO:0000313" key="6">
    <source>
        <dbReference type="EMBL" id="KAF9334126.1"/>
    </source>
</evidence>
<evidence type="ECO:0000313" key="7">
    <source>
        <dbReference type="Proteomes" id="UP000696485"/>
    </source>
</evidence>
<comment type="similarity">
    <text evidence="1">Belongs to the COQ10 family.</text>
</comment>
<feature type="compositionally biased region" description="Polar residues" evidence="4">
    <location>
        <begin position="256"/>
        <end position="276"/>
    </location>
</feature>